<dbReference type="InParanoid" id="Q22LM5"/>
<organism evidence="7 8">
    <name type="scientific">Tetrahymena thermophila (strain SB210)</name>
    <dbReference type="NCBI Taxonomy" id="312017"/>
    <lineage>
        <taxon>Eukaryota</taxon>
        <taxon>Sar</taxon>
        <taxon>Alveolata</taxon>
        <taxon>Ciliophora</taxon>
        <taxon>Intramacronucleata</taxon>
        <taxon>Oligohymenophorea</taxon>
        <taxon>Hymenostomatida</taxon>
        <taxon>Tetrahymenina</taxon>
        <taxon>Tetrahymenidae</taxon>
        <taxon>Tetrahymena</taxon>
    </lineage>
</organism>
<feature type="compositionally biased region" description="Basic and acidic residues" evidence="4">
    <location>
        <begin position="1453"/>
        <end position="1463"/>
    </location>
</feature>
<accession>Q22LM5</accession>
<keyword evidence="5" id="KW-0812">Transmembrane</keyword>
<evidence type="ECO:0000256" key="2">
    <source>
        <dbReference type="ARBA" id="ARBA00022737"/>
    </source>
</evidence>
<keyword evidence="5" id="KW-1133">Transmembrane helix</keyword>
<dbReference type="KEGG" id="tet:TTHERM_00702230"/>
<dbReference type="Proteomes" id="UP000009168">
    <property type="component" value="Unassembled WGS sequence"/>
</dbReference>
<keyword evidence="5" id="KW-0472">Membrane</keyword>
<dbReference type="Gene3D" id="2.10.220.10">
    <property type="entry name" value="Hormone Receptor, Insulin-like Growth Factor Receptor 1, Chain A, domain 2"/>
    <property type="match status" value="2"/>
</dbReference>
<dbReference type="CDD" id="cd00064">
    <property type="entry name" value="FU"/>
    <property type="match status" value="1"/>
</dbReference>
<dbReference type="HOGENOM" id="CLU_250169_0_0_1"/>
<reference evidence="8" key="1">
    <citation type="journal article" date="2006" name="PLoS Biol.">
        <title>Macronuclear genome sequence of the ciliate Tetrahymena thermophila, a model eukaryote.</title>
        <authorList>
            <person name="Eisen J.A."/>
            <person name="Coyne R.S."/>
            <person name="Wu M."/>
            <person name="Wu D."/>
            <person name="Thiagarajan M."/>
            <person name="Wortman J.R."/>
            <person name="Badger J.H."/>
            <person name="Ren Q."/>
            <person name="Amedeo P."/>
            <person name="Jones K.M."/>
            <person name="Tallon L.J."/>
            <person name="Delcher A.L."/>
            <person name="Salzberg S.L."/>
            <person name="Silva J.C."/>
            <person name="Haas B.J."/>
            <person name="Majoros W.H."/>
            <person name="Farzad M."/>
            <person name="Carlton J.M."/>
            <person name="Smith R.K. Jr."/>
            <person name="Garg J."/>
            <person name="Pearlman R.E."/>
            <person name="Karrer K.M."/>
            <person name="Sun L."/>
            <person name="Manning G."/>
            <person name="Elde N.C."/>
            <person name="Turkewitz A.P."/>
            <person name="Asai D.J."/>
            <person name="Wilkes D.E."/>
            <person name="Wang Y."/>
            <person name="Cai H."/>
            <person name="Collins K."/>
            <person name="Stewart B.A."/>
            <person name="Lee S.R."/>
            <person name="Wilamowska K."/>
            <person name="Weinberg Z."/>
            <person name="Ruzzo W.L."/>
            <person name="Wloga D."/>
            <person name="Gaertig J."/>
            <person name="Frankel J."/>
            <person name="Tsao C.-C."/>
            <person name="Gorovsky M.A."/>
            <person name="Keeling P.J."/>
            <person name="Waller R.F."/>
            <person name="Patron N.J."/>
            <person name="Cherry J.M."/>
            <person name="Stover N.A."/>
            <person name="Krieger C.J."/>
            <person name="del Toro C."/>
            <person name="Ryder H.F."/>
            <person name="Williamson S.C."/>
            <person name="Barbeau R.A."/>
            <person name="Hamilton E.P."/>
            <person name="Orias E."/>
        </authorList>
    </citation>
    <scope>NUCLEOTIDE SEQUENCE [LARGE SCALE GENOMIC DNA]</scope>
    <source>
        <strain evidence="8">SB210</strain>
    </source>
</reference>
<dbReference type="RefSeq" id="XP_976836.2">
    <property type="nucleotide sequence ID" value="XM_971743.2"/>
</dbReference>
<dbReference type="InterPro" id="IPR011936">
    <property type="entry name" value="Myxo_disulph_rpt"/>
</dbReference>
<feature type="transmembrane region" description="Helical" evidence="5">
    <location>
        <begin position="894"/>
        <end position="918"/>
    </location>
</feature>
<evidence type="ECO:0000313" key="7">
    <source>
        <dbReference type="EMBL" id="EAR86241.2"/>
    </source>
</evidence>
<feature type="transmembrane region" description="Helical" evidence="5">
    <location>
        <begin position="1143"/>
        <end position="1163"/>
    </location>
</feature>
<dbReference type="InterPro" id="IPR009030">
    <property type="entry name" value="Growth_fac_rcpt_cys_sf"/>
</dbReference>
<feature type="transmembrane region" description="Helical" evidence="5">
    <location>
        <begin position="938"/>
        <end position="960"/>
    </location>
</feature>
<feature type="region of interest" description="Disordered" evidence="4">
    <location>
        <begin position="1440"/>
        <end position="1470"/>
    </location>
</feature>
<feature type="region of interest" description="Disordered" evidence="4">
    <location>
        <begin position="1307"/>
        <end position="1328"/>
    </location>
</feature>
<sequence>MKIDLLFFTLYQIMFLLMKNSKVIAQKSQCSIENYQVIANQCNNCSFKCQICNAWQVCIQCQPGYSLFTTLDQRVICVKVCKTLWVTDSSGNSYLQGFFIKNGKCISCQKGCLNCNDNLSCFECGNYRTGISIQDQQKCEVLVPGSCPIGTGFEKRIKRCLDCSYASSNYQTATSVYPIDPLVCQPTDIYQAKYCPQKAFLLNGLCINSQSAPPKTNPISIQELEKKLPIGCMQAIYIPSVYCYQCSPNYYYTLNGSQKMCSGKSNNGVGNCPLNSLQVCDKCSQNEALNLTEAPYNSSDPARQDIDDQDPSMACNISIQIRQRYSYNIDETVCKSLQGFLFPPTNPSNLSQKQVCLTTCPSSIDDQGQYINYYTQWKTVTLDSNQNANVQGTCVTQCSEGYAIDEQNKQCQQCTTSVPNCSRCSITNLNQCIACKQGYYLTDLGTCVSSCSNISITKNGILYCLACNIKNCISCSSSSQCNQCLYYFDPITNCSTCAAGYSQLWNDSSKCIVCNTQSAYFYVKDQICHETCGKGYRINDELQCDDGNLINGDGCDSNCKIEPNFKCSGGSPTSKDVCYKIDVDEAIQQNTDPNFKFYVSFNVTKQGQPLVQIVFTQQPIINPNIPLNDVFQISISSLNPDQYSYSIKSISSRFLQLNDLDNLTIKQKQKQAKQMENYKNNLKQRRLQNIYGFNVFLQLNNTLKNQQVIVQVNQTQIKNQNGKLLYKNQEVAPIQNYVYVSSEDKKQADQIATAAQSTQVTIAISGLSFAVMNNFYSLMAIVDITELIYYFLFLDIEYPKNVFSFFQQFDNFQMPFLPNPFENYVEDVKQNCNPHVYSLDTDSLFLRNSGTNIFAICLFFGFLIAFRIIQILLKKILAKCEKFNSFMYKCAMKLQYNISIEVVYVVFLNFCASSFLQFQDTTVSDSTEKEHTAELVNIIVFSICFLGLFAVPTSQLIFLYRNRKIIEFDLENYESQIETSINLESPQVKRPSSHTLQEKQKERRNMIIKNLKNCDETCKEKQQRNNDECQNPNENKIKQTSKLQNEMSDNQLDDEQIKKLKLAQEHIEFLEKWEAIIVGMKTSNFKFYCFNVITYYRKMIIMAIIMCLMDYTEIQVQLLVFQHICVAVYITKYMPFEKFAQNIINILSEILFILLELFVIRLSSQAVDQADQDERNHIGLWIICFFLSIIGIHILLMIYETIHKIYEIIHDKIGRKKHKILSIVVPQNKQIEKQEKNIDSGSNQANNSIIMNKKTMQESNIQKQNQENKITQEPKTIQFMESFATNIRTPQNMKVYKSDNLKLNIKDTSPLSEEGAQINKKSSSDDDYEADDFEMNVISKNNVNGFMTPTSTLPIKIKNSRRRSTKTQDQTPFGMKSNRLSVIFKNEPGQQTFNEQVKAHLKIPCLQEIHECSSSPTNQNSEINQKETDRYKNFQHISQLNSANRDSQNSLNQKEESTQEKIRQAKSRPRNVSRFSLINIQSDNQLVQSNTQIQF</sequence>
<keyword evidence="8" id="KW-1185">Reference proteome</keyword>
<dbReference type="InterPro" id="IPR006212">
    <property type="entry name" value="Furin_repeat"/>
</dbReference>
<evidence type="ECO:0000256" key="4">
    <source>
        <dbReference type="SAM" id="MobiDB-lite"/>
    </source>
</evidence>
<keyword evidence="3" id="KW-1015">Disulfide bond</keyword>
<name>Q22LM5_TETTS</name>
<keyword evidence="1 6" id="KW-0732">Signal</keyword>
<protein>
    <submittedName>
        <fullName evidence="7">Myxococcus cysteine-rich repeat protein</fullName>
    </submittedName>
</protein>
<dbReference type="SMART" id="SM00261">
    <property type="entry name" value="FU"/>
    <property type="match status" value="3"/>
</dbReference>
<feature type="transmembrane region" description="Helical" evidence="5">
    <location>
        <begin position="1114"/>
        <end position="1131"/>
    </location>
</feature>
<evidence type="ECO:0000256" key="1">
    <source>
        <dbReference type="ARBA" id="ARBA00022729"/>
    </source>
</evidence>
<evidence type="ECO:0000313" key="8">
    <source>
        <dbReference type="Proteomes" id="UP000009168"/>
    </source>
</evidence>
<feature type="chain" id="PRO_5004201171" evidence="6">
    <location>
        <begin position="26"/>
        <end position="1495"/>
    </location>
</feature>
<dbReference type="OrthoDB" id="409374at2759"/>
<feature type="compositionally biased region" description="Polar residues" evidence="4">
    <location>
        <begin position="1440"/>
        <end position="1452"/>
    </location>
</feature>
<feature type="signal peptide" evidence="6">
    <location>
        <begin position="1"/>
        <end position="25"/>
    </location>
</feature>
<keyword evidence="2" id="KW-0677">Repeat</keyword>
<dbReference type="EMBL" id="GG662861">
    <property type="protein sequence ID" value="EAR86241.2"/>
    <property type="molecule type" value="Genomic_DNA"/>
</dbReference>
<dbReference type="GeneID" id="7837911"/>
<feature type="transmembrane region" description="Helical" evidence="5">
    <location>
        <begin position="1178"/>
        <end position="1199"/>
    </location>
</feature>
<dbReference type="SUPFAM" id="SSF57184">
    <property type="entry name" value="Growth factor receptor domain"/>
    <property type="match status" value="2"/>
</dbReference>
<evidence type="ECO:0000256" key="5">
    <source>
        <dbReference type="SAM" id="Phobius"/>
    </source>
</evidence>
<gene>
    <name evidence="7" type="ORF">TTHERM_00702230</name>
</gene>
<evidence type="ECO:0000256" key="3">
    <source>
        <dbReference type="ARBA" id="ARBA00023157"/>
    </source>
</evidence>
<evidence type="ECO:0000256" key="6">
    <source>
        <dbReference type="SAM" id="SignalP"/>
    </source>
</evidence>
<feature type="transmembrane region" description="Helical" evidence="5">
    <location>
        <begin position="853"/>
        <end position="873"/>
    </location>
</feature>
<feature type="transmembrane region" description="Helical" evidence="5">
    <location>
        <begin position="1087"/>
        <end position="1108"/>
    </location>
</feature>
<dbReference type="NCBIfam" id="TIGR02232">
    <property type="entry name" value="myxo_disulf_rpt"/>
    <property type="match status" value="1"/>
</dbReference>
<proteinExistence type="predicted"/>